<keyword evidence="2" id="KW-1185">Reference proteome</keyword>
<organism evidence="1 2">
    <name type="scientific">Smallanthus sonchifolius</name>
    <dbReference type="NCBI Taxonomy" id="185202"/>
    <lineage>
        <taxon>Eukaryota</taxon>
        <taxon>Viridiplantae</taxon>
        <taxon>Streptophyta</taxon>
        <taxon>Embryophyta</taxon>
        <taxon>Tracheophyta</taxon>
        <taxon>Spermatophyta</taxon>
        <taxon>Magnoliopsida</taxon>
        <taxon>eudicotyledons</taxon>
        <taxon>Gunneridae</taxon>
        <taxon>Pentapetalae</taxon>
        <taxon>asterids</taxon>
        <taxon>campanulids</taxon>
        <taxon>Asterales</taxon>
        <taxon>Asteraceae</taxon>
        <taxon>Asteroideae</taxon>
        <taxon>Heliantheae alliance</taxon>
        <taxon>Millerieae</taxon>
        <taxon>Smallanthus</taxon>
    </lineage>
</organism>
<comment type="caution">
    <text evidence="1">The sequence shown here is derived from an EMBL/GenBank/DDBJ whole genome shotgun (WGS) entry which is preliminary data.</text>
</comment>
<dbReference type="EMBL" id="CM042029">
    <property type="protein sequence ID" value="KAI3796927.1"/>
    <property type="molecule type" value="Genomic_DNA"/>
</dbReference>
<sequence>MTIDEIDRWSGGERYCDDTTDSDEGEKDKDEVVHQGPDKRQRRGYGSIPFVCVAQLFSLPCMHACLY</sequence>
<name>A0ACB9HMA2_9ASTR</name>
<dbReference type="Proteomes" id="UP001056120">
    <property type="component" value="Linkage Group LG12"/>
</dbReference>
<evidence type="ECO:0000313" key="2">
    <source>
        <dbReference type="Proteomes" id="UP001056120"/>
    </source>
</evidence>
<gene>
    <name evidence="1" type="ORF">L1987_39614</name>
</gene>
<reference evidence="2" key="1">
    <citation type="journal article" date="2022" name="Mol. Ecol. Resour.">
        <title>The genomes of chicory, endive, great burdock and yacon provide insights into Asteraceae palaeo-polyploidization history and plant inulin production.</title>
        <authorList>
            <person name="Fan W."/>
            <person name="Wang S."/>
            <person name="Wang H."/>
            <person name="Wang A."/>
            <person name="Jiang F."/>
            <person name="Liu H."/>
            <person name="Zhao H."/>
            <person name="Xu D."/>
            <person name="Zhang Y."/>
        </authorList>
    </citation>
    <scope>NUCLEOTIDE SEQUENCE [LARGE SCALE GENOMIC DNA]</scope>
    <source>
        <strain evidence="2">cv. Yunnan</strain>
    </source>
</reference>
<proteinExistence type="predicted"/>
<accession>A0ACB9HMA2</accession>
<evidence type="ECO:0000313" key="1">
    <source>
        <dbReference type="EMBL" id="KAI3796927.1"/>
    </source>
</evidence>
<reference evidence="1 2" key="2">
    <citation type="journal article" date="2022" name="Mol. Ecol. Resour.">
        <title>The genomes of chicory, endive, great burdock and yacon provide insights into Asteraceae paleo-polyploidization history and plant inulin production.</title>
        <authorList>
            <person name="Fan W."/>
            <person name="Wang S."/>
            <person name="Wang H."/>
            <person name="Wang A."/>
            <person name="Jiang F."/>
            <person name="Liu H."/>
            <person name="Zhao H."/>
            <person name="Xu D."/>
            <person name="Zhang Y."/>
        </authorList>
    </citation>
    <scope>NUCLEOTIDE SEQUENCE [LARGE SCALE GENOMIC DNA]</scope>
    <source>
        <strain evidence="2">cv. Yunnan</strain>
        <tissue evidence="1">Leaves</tissue>
    </source>
</reference>
<protein>
    <submittedName>
        <fullName evidence="1">Uncharacterized protein</fullName>
    </submittedName>
</protein>